<evidence type="ECO:0008006" key="3">
    <source>
        <dbReference type="Google" id="ProtNLM"/>
    </source>
</evidence>
<accession>A0ABU5ZFU8</accession>
<dbReference type="RefSeq" id="WP_371753495.1">
    <property type="nucleotide sequence ID" value="NZ_JAYJLD010000007.1"/>
</dbReference>
<organism evidence="1 2">
    <name type="scientific">Ferviditalea candida</name>
    <dbReference type="NCBI Taxonomy" id="3108399"/>
    <lineage>
        <taxon>Bacteria</taxon>
        <taxon>Bacillati</taxon>
        <taxon>Bacillota</taxon>
        <taxon>Bacilli</taxon>
        <taxon>Bacillales</taxon>
        <taxon>Paenibacillaceae</taxon>
        <taxon>Ferviditalea</taxon>
    </lineage>
</organism>
<reference evidence="1" key="1">
    <citation type="submission" date="2023-12" db="EMBL/GenBank/DDBJ databases">
        <title>Fervidustalea candida gen. nov., sp. nov., a novel member of the family Paenibacillaceae isolated from a geothermal area.</title>
        <authorList>
            <person name="Li W.-J."/>
            <person name="Jiao J.-Y."/>
            <person name="Chen Y."/>
        </authorList>
    </citation>
    <scope>NUCLEOTIDE SEQUENCE</scope>
    <source>
        <strain evidence="1">SYSU GA230002</strain>
    </source>
</reference>
<protein>
    <recommendedName>
        <fullName evidence="3">Gluconate 2-dehydrogenase subunit 3</fullName>
    </recommendedName>
</protein>
<evidence type="ECO:0000313" key="1">
    <source>
        <dbReference type="EMBL" id="MEB3101381.1"/>
    </source>
</evidence>
<sequence length="221" mass="24516">MYDTGTQQPLTDSHTAATFRALVEAIVPRTPELSVYGAEQTAGAAEFNVHEYLIWEMDHTLSLLFGLNPTVIPLAPATARMLDNAALQFAAAGGTKPPYLYSASGETPFAALSPGDRIRVLSMLERLEVDLGALPDPYRNNGGYVKFIIDYLNRSTMFGFYSEWSGYGSTRLAPPDWRRLEHFPLGWLQVGYPGVSRGYRDLRGFVLRIDRKEGGTPDVQH</sequence>
<keyword evidence="2" id="KW-1185">Reference proteome</keyword>
<dbReference type="EMBL" id="JAYJLD010000007">
    <property type="protein sequence ID" value="MEB3101381.1"/>
    <property type="molecule type" value="Genomic_DNA"/>
</dbReference>
<evidence type="ECO:0000313" key="2">
    <source>
        <dbReference type="Proteomes" id="UP001310386"/>
    </source>
</evidence>
<dbReference type="Proteomes" id="UP001310386">
    <property type="component" value="Unassembled WGS sequence"/>
</dbReference>
<comment type="caution">
    <text evidence="1">The sequence shown here is derived from an EMBL/GenBank/DDBJ whole genome shotgun (WGS) entry which is preliminary data.</text>
</comment>
<proteinExistence type="predicted"/>
<name>A0ABU5ZFU8_9BACL</name>
<gene>
    <name evidence="1" type="ORF">VF724_06850</name>
</gene>